<feature type="compositionally biased region" description="Polar residues" evidence="5">
    <location>
        <begin position="2882"/>
        <end position="2897"/>
    </location>
</feature>
<dbReference type="InterPro" id="IPR001715">
    <property type="entry name" value="CH_dom"/>
</dbReference>
<feature type="coiled-coil region" evidence="4">
    <location>
        <begin position="1220"/>
        <end position="1262"/>
    </location>
</feature>
<evidence type="ECO:0000256" key="1">
    <source>
        <dbReference type="ARBA" id="ARBA00004245"/>
    </source>
</evidence>
<feature type="compositionally biased region" description="Polar residues" evidence="5">
    <location>
        <begin position="2860"/>
        <end position="2871"/>
    </location>
</feature>
<proteinExistence type="predicted"/>
<feature type="compositionally biased region" description="Low complexity" evidence="5">
    <location>
        <begin position="2846"/>
        <end position="2859"/>
    </location>
</feature>
<evidence type="ECO:0000256" key="3">
    <source>
        <dbReference type="ARBA" id="ARBA00023212"/>
    </source>
</evidence>
<feature type="region of interest" description="Disordered" evidence="5">
    <location>
        <begin position="2975"/>
        <end position="2998"/>
    </location>
</feature>
<feature type="region of interest" description="Disordered" evidence="5">
    <location>
        <begin position="2833"/>
        <end position="2902"/>
    </location>
</feature>
<feature type="region of interest" description="Disordered" evidence="5">
    <location>
        <begin position="201"/>
        <end position="223"/>
    </location>
</feature>
<evidence type="ECO:0000256" key="2">
    <source>
        <dbReference type="ARBA" id="ARBA00022490"/>
    </source>
</evidence>
<keyword evidence="3" id="KW-0206">Cytoskeleton</keyword>
<dbReference type="Pfam" id="PF00307">
    <property type="entry name" value="CH"/>
    <property type="match status" value="2"/>
</dbReference>
<dbReference type="GO" id="GO:0005856">
    <property type="term" value="C:cytoskeleton"/>
    <property type="evidence" value="ECO:0007669"/>
    <property type="project" value="UniProtKB-SubCell"/>
</dbReference>
<dbReference type="OMA" id="VINQAEN"/>
<protein>
    <recommendedName>
        <fullName evidence="10">Calponin homology domain-containing protein</fullName>
    </recommendedName>
</protein>
<evidence type="ECO:0000256" key="4">
    <source>
        <dbReference type="SAM" id="Coils"/>
    </source>
</evidence>
<evidence type="ECO:0008006" key="10">
    <source>
        <dbReference type="Google" id="ProtNLM"/>
    </source>
</evidence>
<feature type="region of interest" description="Disordered" evidence="5">
    <location>
        <begin position="1"/>
        <end position="68"/>
    </location>
</feature>
<evidence type="ECO:0000256" key="5">
    <source>
        <dbReference type="SAM" id="MobiDB-lite"/>
    </source>
</evidence>
<dbReference type="PROSITE" id="PS50021">
    <property type="entry name" value="CH"/>
    <property type="match status" value="2"/>
</dbReference>
<dbReference type="InterPro" id="IPR036534">
    <property type="entry name" value="GAR_dom_sf"/>
</dbReference>
<feature type="coiled-coil region" evidence="4">
    <location>
        <begin position="1521"/>
        <end position="1548"/>
    </location>
</feature>
<dbReference type="InterPro" id="IPR018159">
    <property type="entry name" value="Spectrin/alpha-actinin"/>
</dbReference>
<accession>A0A1X2HFS0</accession>
<dbReference type="InterPro" id="IPR003108">
    <property type="entry name" value="GAR_dom"/>
</dbReference>
<dbReference type="SMART" id="SM00150">
    <property type="entry name" value="SPEC"/>
    <property type="match status" value="3"/>
</dbReference>
<dbReference type="Gene3D" id="1.10.418.10">
    <property type="entry name" value="Calponin-like domain"/>
    <property type="match status" value="2"/>
</dbReference>
<keyword evidence="4" id="KW-0175">Coiled coil</keyword>
<dbReference type="PANTHER" id="PTHR11915">
    <property type="entry name" value="SPECTRIN/FILAMIN RELATED CYTOSKELETAL PROTEIN"/>
    <property type="match status" value="1"/>
</dbReference>
<name>A0A1X2HFS0_SYNRA</name>
<dbReference type="GO" id="GO:0008017">
    <property type="term" value="F:microtubule binding"/>
    <property type="evidence" value="ECO:0007669"/>
    <property type="project" value="InterPro"/>
</dbReference>
<reference evidence="8 9" key="1">
    <citation type="submission" date="2016-07" db="EMBL/GenBank/DDBJ databases">
        <title>Pervasive Adenine N6-methylation of Active Genes in Fungi.</title>
        <authorList>
            <consortium name="DOE Joint Genome Institute"/>
            <person name="Mondo S.J."/>
            <person name="Dannebaum R.O."/>
            <person name="Kuo R.C."/>
            <person name="Labutti K."/>
            <person name="Haridas S."/>
            <person name="Kuo A."/>
            <person name="Salamov A."/>
            <person name="Ahrendt S.R."/>
            <person name="Lipzen A."/>
            <person name="Sullivan W."/>
            <person name="Andreopoulos W.B."/>
            <person name="Clum A."/>
            <person name="Lindquist E."/>
            <person name="Daum C."/>
            <person name="Ramamoorthy G.K."/>
            <person name="Gryganskyi A."/>
            <person name="Culley D."/>
            <person name="Magnuson J.K."/>
            <person name="James T.Y."/>
            <person name="O'Malley M.A."/>
            <person name="Stajich J.E."/>
            <person name="Spatafora J.W."/>
            <person name="Visel A."/>
            <person name="Grigoriev I.V."/>
        </authorList>
    </citation>
    <scope>NUCLEOTIDE SEQUENCE [LARGE SCALE GENOMIC DNA]</scope>
    <source>
        <strain evidence="8 9">NRRL 2496</strain>
    </source>
</reference>
<dbReference type="Gene3D" id="1.20.58.60">
    <property type="match status" value="1"/>
</dbReference>
<feature type="coiled-coil region" evidence="4">
    <location>
        <begin position="2263"/>
        <end position="2290"/>
    </location>
</feature>
<dbReference type="Proteomes" id="UP000242180">
    <property type="component" value="Unassembled WGS sequence"/>
</dbReference>
<feature type="compositionally biased region" description="Low complexity" evidence="5">
    <location>
        <begin position="3034"/>
        <end position="3063"/>
    </location>
</feature>
<dbReference type="STRING" id="13706.A0A1X2HFS0"/>
<dbReference type="SUPFAM" id="SSF47576">
    <property type="entry name" value="Calponin-homology domain, CH-domain"/>
    <property type="match status" value="1"/>
</dbReference>
<dbReference type="Pfam" id="PF02187">
    <property type="entry name" value="GAS2"/>
    <property type="match status" value="1"/>
</dbReference>
<feature type="coiled-coil region" evidence="4">
    <location>
        <begin position="853"/>
        <end position="880"/>
    </location>
</feature>
<feature type="compositionally biased region" description="Polar residues" evidence="5">
    <location>
        <begin position="42"/>
        <end position="61"/>
    </location>
</feature>
<keyword evidence="9" id="KW-1185">Reference proteome</keyword>
<comment type="caution">
    <text evidence="8">The sequence shown here is derived from an EMBL/GenBank/DDBJ whole genome shotgun (WGS) entry which is preliminary data.</text>
</comment>
<feature type="compositionally biased region" description="Low complexity" evidence="5">
    <location>
        <begin position="7"/>
        <end position="38"/>
    </location>
</feature>
<feature type="compositionally biased region" description="Low complexity" evidence="5">
    <location>
        <begin position="2983"/>
        <end position="2998"/>
    </location>
</feature>
<dbReference type="PROSITE" id="PS51460">
    <property type="entry name" value="GAR"/>
    <property type="match status" value="1"/>
</dbReference>
<keyword evidence="2" id="KW-0963">Cytoplasm</keyword>
<evidence type="ECO:0000259" key="7">
    <source>
        <dbReference type="PROSITE" id="PS51460"/>
    </source>
</evidence>
<evidence type="ECO:0000313" key="8">
    <source>
        <dbReference type="EMBL" id="ORY97752.1"/>
    </source>
</evidence>
<dbReference type="Gene3D" id="3.30.920.20">
    <property type="entry name" value="Gas2-like domain"/>
    <property type="match status" value="1"/>
</dbReference>
<feature type="domain" description="Calponin-homology (CH)" evidence="6">
    <location>
        <begin position="248"/>
        <end position="366"/>
    </location>
</feature>
<evidence type="ECO:0000259" key="6">
    <source>
        <dbReference type="PROSITE" id="PS50021"/>
    </source>
</evidence>
<feature type="coiled-coil region" evidence="4">
    <location>
        <begin position="2346"/>
        <end position="2380"/>
    </location>
</feature>
<dbReference type="OrthoDB" id="10017054at2759"/>
<feature type="domain" description="GAR" evidence="7">
    <location>
        <begin position="2903"/>
        <end position="2977"/>
    </location>
</feature>
<evidence type="ECO:0000313" key="9">
    <source>
        <dbReference type="Proteomes" id="UP000242180"/>
    </source>
</evidence>
<gene>
    <name evidence="8" type="ORF">BCR43DRAFT_490304</name>
</gene>
<feature type="region of interest" description="Disordered" evidence="5">
    <location>
        <begin position="3031"/>
        <end position="3079"/>
    </location>
</feature>
<dbReference type="SMART" id="SM00033">
    <property type="entry name" value="CH"/>
    <property type="match status" value="2"/>
</dbReference>
<dbReference type="InterPro" id="IPR036872">
    <property type="entry name" value="CH_dom_sf"/>
</dbReference>
<organism evidence="8 9">
    <name type="scientific">Syncephalastrum racemosum</name>
    <name type="common">Filamentous fungus</name>
    <dbReference type="NCBI Taxonomy" id="13706"/>
    <lineage>
        <taxon>Eukaryota</taxon>
        <taxon>Fungi</taxon>
        <taxon>Fungi incertae sedis</taxon>
        <taxon>Mucoromycota</taxon>
        <taxon>Mucoromycotina</taxon>
        <taxon>Mucoromycetes</taxon>
        <taxon>Mucorales</taxon>
        <taxon>Syncephalastraceae</taxon>
        <taxon>Syncephalastrum</taxon>
    </lineage>
</organism>
<dbReference type="SUPFAM" id="SSF143575">
    <property type="entry name" value="GAS2 domain-like"/>
    <property type="match status" value="1"/>
</dbReference>
<feature type="coiled-coil region" evidence="4">
    <location>
        <begin position="683"/>
        <end position="710"/>
    </location>
</feature>
<comment type="subcellular location">
    <subcellularLocation>
        <location evidence="1">Cytoplasm</location>
        <location evidence="1">Cytoskeleton</location>
    </subcellularLocation>
</comment>
<dbReference type="InParanoid" id="A0A1X2HFS0"/>
<dbReference type="EMBL" id="MCGN01000004">
    <property type="protein sequence ID" value="ORY97752.1"/>
    <property type="molecule type" value="Genomic_DNA"/>
</dbReference>
<feature type="domain" description="Calponin-homology (CH)" evidence="6">
    <location>
        <begin position="79"/>
        <end position="185"/>
    </location>
</feature>
<feature type="compositionally biased region" description="Low complexity" evidence="5">
    <location>
        <begin position="206"/>
        <end position="223"/>
    </location>
</feature>
<dbReference type="SMART" id="SM00243">
    <property type="entry name" value="GAS2"/>
    <property type="match status" value="1"/>
</dbReference>
<sequence>MNNNFGPLSPSNSSRLPSGIPRSGSSSSIVRSSSNRSLFLRESTSTYRVTSMSRQSSSTTEPGGGEEWAARNLSSDYQEIQKRTLTKWVNTQLKDEEQPMTTMETDLRDGTRLLKLLATVAKVPAPKPEKGRMRIHHLSNVARALSFLEDQVGPDALPDIGNEAIVNGDLKKTLALIYCIMLKYQIQVVLEDKSLLDDTMNSMGHAAPSTPLPTSRSRSNSTNAPFLSAARRAARSQNPAAASAHTQTEAKLVLLRWVRLQLHDYVSANILPIIQDFSRSWRNGLAFSLLIHRHDPDLIPSLFTKYLRNPQWDKQTWHDLLTLAFQIAHDNMNIPPYLEPEDLTDVEYPHEPSVMMYVSEFYKVMSVTQREQSEEETGICAAKRSECIAAVSDLFHIDETQEDPQVEKIDTIAEEDADTTLIVQGDIQKGASISEASTPLNEEDRRGKEGHQNLFADDVDQTEGAADGVKLKPTISPAMMELEQVIEELDRFMESGTSTVENIANTLTDDNTPDHLSVLTLLEREKDKYTIRLKSMHTLCDRILSDKLLGSPEEIHSDCQRVDRRWGDLQNDIDTLRLTLQNKIESCLEKEDPAARAFFQATTVVEKEIMSLRQSIDGAQPKVESKGIASETRYPLHPLESTPEASDRYVAAIESIATSVDTFTETAWKDIQERFQSLVEPSKSAMRSHNERLQKQKESLLEKVDLGRKRARRFKRGTSFSAITRAVDEQLDLVQKIMDDSKATVTDDAIQNLEERVDMVRSTLSALREEYSDILGEEEDAGTEDDVAAFCKPFREMLDKAHEKYETVRDWVDQVRIWFVEAERIRKWIGERIDLIHARDEISKEFDPLYTEVSLADTEIIQLHEEHEKLRREIEQFDAEDMTRLRQHVKTLTVAGRDKDLTPADTSTIEITLTTLNMLNRLMQLLGNRSLMLDLAMRRINWESLFASAVQWIAATDEDLTHFLHMMARWSKKNETPIEEVVKKLVMLERKIADFDQGGYSEVLDAYQEMEDLHQSELSQALPDHLEKREDSFEKAFEDLMKRCAFCRKVVEQHLGILEVVSQFRQLRDQGERLRNSMMGADDTPNGMLTAEGEERYASRVQDFKDKSAYLITNVASRVIYPETPDMATAIGADDEADNRVANESIRSSISAYGTSLALIADGLDQLLSSRQDILQLQHRAKQAYDEMSRVRAWMEERSRTLRKSHIQISALDAMEDEELARLEKEKDGMASRLYQVEQEDLANLLQDVRKLEDDIDATNAVSIDRGSLVAGIESLEKAHQQLSQLLERRGIELDMVKKHRNWQVQWQKSNQWIVSIARKLWDHIVKRARYDPSRDDVDKPSFAADNENAQVLQTLKDKVSEIGERHMIPSSNSYHELIDGLSICQIEDATQVTQVFNEKQDELERKYADLKLLVTYCSELLSQRSCIVEFLLRAQDAQRDGEKIRDSISKLLRRNLQDKDDNALDARTQMFRDEVNKISQECAEPMLYPIYKGTALLRSLQPTETTNYNAQIKAQIKALLDRKMDELHGLRDMIDQLLQKYERANAIKLLVNQYDDEAAQLGVWIQEQEEMLKQQHLDVAADTVDFSTDLIREFRARQVDMKDGVQDFEMNRVKTLHDKVAQLVESSMDGKSNPAVDVTGAAQSLAHVMDKLEHFKQELQGHDVALDAAAKRLLWEEQLRLGMEQLDVMNEQLRAFNTNKSQWLAQDDFGLDHVRSLEETWNALNKQKNVFVKRTLPKIQESYDSFVECFPQLARPMATPDHIEVRMESLGRAATRLQENMSARSNELSLIKRRLSFERQLQTALDWMAEHDRRVGAFVKENARWQPDDDIGQDAESELRDKCVAMHDDFGKQTDNMLAPIRAEMENIRETAIHQNIPLISETLSKRLVDLDNAQNALQEHLVYANEVVTQRCLVDAFLLRTTQLEQSAEMIREEFASSQQDGANAIQHGERLERFKAGVDDVRDNLTTQVPYPTHDADLQGETINSVIRDTLGSRNQRLQELYESLYALLESKESLSRRKVIFDTFVKELAACQTWIASHQSSLDTCLAKERNLDSLRDGIQVASSIEAAMQAKNNPLSVLQQAFQKCLAEDEENSDQEAVKKAESAWQKLKEQATAAKEEFEIELIPAELRVRSARLLQIFADLQAQVSAVDMAAVCDESIAQWQKQLDELERKEYMKLQEDVQKVPEETVQLELEAMGETIVCIRSSITQLYDALNAARLKKTHAENTEALQTRIQQIRASVAAASGEYQQAYQTEDELSQQQQSLATLLKDIKQQQDDCKEAVDDYYAYHKFILAQVGDDDALAQKYCAIKDQWQGLATAIDELAALSASLSQWVSCFDKLAKVDNELRNVKVEDETAEAEVTAIKEALQQAQQDANAIADGLQRPLFDARHTHLMQRVETLCEAVKRHSMDREKELLLTSVGANLERVRDACKEQDEILRSMPEAADMSPGQIQAYYQDMRSRINRADETCSASQDDLSAPRLCQDLHKLDAMHGVSADTMVQPAKDALTQLEQLLRDKTAYLEQLKLFGRHAQQATDMHQQLQDILDDKSDGIEESEKAYRELVEMGSELTDEKMLGDVQKCERDLFSKLENAKAIVQVRKDKKHYDGATNKLSEVLRRVDVLKNRVGSLSLQPGKSMVTVEQQELQEIGQEAQQIPCDEIDSMLASIKADEMLQEKRAELTRSLSELDQLVKARQKKVLEQSNISSFLSLVKQLNRHVNALTDAIENAAPHHASIVGNAFNKTDLQALLRGLVNAYKEHGPSMSKLVAQTKSEALKHEGDERVSEQLTQVLARCNKVKASAAARERELQTCISQLDHEFFTKLAMAKTTSRRRETSTSKRPPSSMSRPSSSQGNHSTASSPSMRRSRVPLRPSKTPSPAQLPPSRSVSRTRYVADPKNELDMELGRIVNETPYRVKVKMVPGEVGKYWFGDTNPRLVYCRILPSKLVMVRVGGGWVELSKFLRDHNMTTDEHPQSTTSSGSSAGSATSSTTLLQARCVSPSGRVTIRGGGAAGAANTNGFSGGGAVSTTSSSNSDSHSLLTAPPTRSSSKSTSSRRSSKTPRQGYVDGDKYIRVDEAGNQVTVKMTKAEDGAKMPIITRKKLP</sequence>